<sequence length="159" mass="17696">TDGGSTWTILESWFDPGDGEWWYEPYDLSIYAEMNVKIAWQYVSDCGENWYIDDIDIAGVIVEGFEPGAPRTIYVDDDAAPGGDGTPEHPFQYIQDGINDAIAGFDSVYVLNGTYYENVLVTKQLNLTGESRENVIIDGSGYTSQFMMTLSEDVSSLMP</sequence>
<organism evidence="1">
    <name type="scientific">marine sediment metagenome</name>
    <dbReference type="NCBI Taxonomy" id="412755"/>
    <lineage>
        <taxon>unclassified sequences</taxon>
        <taxon>metagenomes</taxon>
        <taxon>ecological metagenomes</taxon>
    </lineage>
</organism>
<evidence type="ECO:0000313" key="1">
    <source>
        <dbReference type="EMBL" id="GAG88344.1"/>
    </source>
</evidence>
<dbReference type="AlphaFoldDB" id="X1AYN4"/>
<gene>
    <name evidence="1" type="ORF">S01H4_32475</name>
</gene>
<protein>
    <recommendedName>
        <fullName evidence="2">DUF1565 domain-containing protein</fullName>
    </recommendedName>
</protein>
<accession>X1AYN4</accession>
<reference evidence="1" key="1">
    <citation type="journal article" date="2014" name="Front. Microbiol.">
        <title>High frequency of phylogenetically diverse reductive dehalogenase-homologous genes in deep subseafloor sedimentary metagenomes.</title>
        <authorList>
            <person name="Kawai M."/>
            <person name="Futagami T."/>
            <person name="Toyoda A."/>
            <person name="Takaki Y."/>
            <person name="Nishi S."/>
            <person name="Hori S."/>
            <person name="Arai W."/>
            <person name="Tsubouchi T."/>
            <person name="Morono Y."/>
            <person name="Uchiyama I."/>
            <person name="Ito T."/>
            <person name="Fujiyama A."/>
            <person name="Inagaki F."/>
            <person name="Takami H."/>
        </authorList>
    </citation>
    <scope>NUCLEOTIDE SEQUENCE</scope>
    <source>
        <strain evidence="1">Expedition CK06-06</strain>
    </source>
</reference>
<proteinExistence type="predicted"/>
<dbReference type="InterPro" id="IPR011050">
    <property type="entry name" value="Pectin_lyase_fold/virulence"/>
</dbReference>
<feature type="non-terminal residue" evidence="1">
    <location>
        <position position="1"/>
    </location>
</feature>
<name>X1AYN4_9ZZZZ</name>
<dbReference type="InterPro" id="IPR012334">
    <property type="entry name" value="Pectin_lyas_fold"/>
</dbReference>
<evidence type="ECO:0008006" key="2">
    <source>
        <dbReference type="Google" id="ProtNLM"/>
    </source>
</evidence>
<comment type="caution">
    <text evidence="1">The sequence shown here is derived from an EMBL/GenBank/DDBJ whole genome shotgun (WGS) entry which is preliminary data.</text>
</comment>
<dbReference type="EMBL" id="BART01016978">
    <property type="protein sequence ID" value="GAG88344.1"/>
    <property type="molecule type" value="Genomic_DNA"/>
</dbReference>
<dbReference type="Gene3D" id="2.160.20.10">
    <property type="entry name" value="Single-stranded right-handed beta-helix, Pectin lyase-like"/>
    <property type="match status" value="1"/>
</dbReference>
<dbReference type="SUPFAM" id="SSF51126">
    <property type="entry name" value="Pectin lyase-like"/>
    <property type="match status" value="1"/>
</dbReference>